<evidence type="ECO:0000256" key="3">
    <source>
        <dbReference type="ARBA" id="ARBA00022540"/>
    </source>
</evidence>
<dbReference type="Pfam" id="PF00009">
    <property type="entry name" value="GTP_EFTU"/>
    <property type="match status" value="1"/>
</dbReference>
<sequence length="611" mass="66689">MRQKRKKSKKELKAEGKNNFTADFQARKINTLSSPVPKIKIELTQVVAVRDFAEKLQIPVEKVITTLIKNGVMASINDSIDFETAQIIGDELNFEIESTKKEKKVKIITKQDKPRPPVVVVMGHVDHGKTKLLDAIRKTDQVSLESGGITQHIGAYNVLVEHQGEKRSITFLDTPGHEAFSSMRAHGANITDIAVIVIAADDGIKPQTIEAINHAKNAKVPIIIAINKIDLPDADTEKVNRQLAEINLLPESWGGKIPVVELSAKSNVNISGLLEMILLVADMEGYMANSGADTEGVVIESNILRGLGPVATILIMQGTLKKQSIVTIGKTWAKIKNIVDARGNKLDKVLPGFPAQISGLKALPETGEIVKYAPDEKSARQVVKEFKNVTNVKSIVDESRESIEMPTARIIVKADVAGSLSAITSKIIEMGKNKVKVEIIAKSVGNISESDVSLASVSQSMLVGFKSNVSSDIKKLANTKNVKINSFEVIYDLLDAVKEYLEGFLAPIITEKNFGTMKVLKIFHQFQTQATLGASAMSGKIIKDSDANVIRVDKKIGRVKISNLELDQKVIATISKGQTFGAKITKKPPFAKIKVGDIIELYSIKKETQKL</sequence>
<evidence type="ECO:0000256" key="4">
    <source>
        <dbReference type="ARBA" id="ARBA00022741"/>
    </source>
</evidence>
<name>A0A2M7CIE9_9BACT</name>
<dbReference type="SUPFAM" id="SSF50447">
    <property type="entry name" value="Translation proteins"/>
    <property type="match status" value="2"/>
</dbReference>
<comment type="function">
    <text evidence="8">One of the essential components for the initiation of protein synthesis. Protects formylmethionyl-tRNA from spontaneous hydrolysis and promotes its binding to the 30S ribosomal subunits. Also involved in the hydrolysis of GTP during the formation of the 70S ribosomal complex.</text>
</comment>
<keyword evidence="6" id="KW-0342">GTP-binding</keyword>
<dbReference type="InterPro" id="IPR023115">
    <property type="entry name" value="TIF_IF2_dom3"/>
</dbReference>
<comment type="similarity">
    <text evidence="1 8">Belongs to the TRAFAC class translation factor GTPase superfamily. Classic translation factor GTPase family. IF-2 subfamily.</text>
</comment>
<dbReference type="Proteomes" id="UP000229966">
    <property type="component" value="Unassembled WGS sequence"/>
</dbReference>
<dbReference type="CDD" id="cd01887">
    <property type="entry name" value="IF2_eIF5B"/>
    <property type="match status" value="1"/>
</dbReference>
<evidence type="ECO:0000313" key="10">
    <source>
        <dbReference type="EMBL" id="PIV25417.1"/>
    </source>
</evidence>
<dbReference type="SUPFAM" id="SSF52540">
    <property type="entry name" value="P-loop containing nucleoside triphosphate hydrolases"/>
    <property type="match status" value="1"/>
</dbReference>
<keyword evidence="5 8" id="KW-0648">Protein biosynthesis</keyword>
<dbReference type="GO" id="GO:0005525">
    <property type="term" value="F:GTP binding"/>
    <property type="evidence" value="ECO:0007669"/>
    <property type="project" value="UniProtKB-KW"/>
</dbReference>
<dbReference type="FunFam" id="3.40.50.300:FF:000019">
    <property type="entry name" value="Translation initiation factor IF-2"/>
    <property type="match status" value="1"/>
</dbReference>
<proteinExistence type="inferred from homology"/>
<dbReference type="GO" id="GO:0005737">
    <property type="term" value="C:cytoplasm"/>
    <property type="evidence" value="ECO:0007669"/>
    <property type="project" value="UniProtKB-UniRule"/>
</dbReference>
<dbReference type="InterPro" id="IPR006847">
    <property type="entry name" value="IF2_N"/>
</dbReference>
<dbReference type="InterPro" id="IPR015760">
    <property type="entry name" value="TIF_IF2"/>
</dbReference>
<dbReference type="AlphaFoldDB" id="A0A2M7CIE9"/>
<comment type="caution">
    <text evidence="10">The sequence shown here is derived from an EMBL/GenBank/DDBJ whole genome shotgun (WGS) entry which is preliminary data.</text>
</comment>
<dbReference type="InterPro" id="IPR005225">
    <property type="entry name" value="Small_GTP-bd"/>
</dbReference>
<dbReference type="Gene3D" id="2.40.30.10">
    <property type="entry name" value="Translation factors"/>
    <property type="match status" value="2"/>
</dbReference>
<keyword evidence="3 8" id="KW-0396">Initiation factor</keyword>
<dbReference type="FunFam" id="3.40.50.10050:FF:000001">
    <property type="entry name" value="Translation initiation factor IF-2"/>
    <property type="match status" value="1"/>
</dbReference>
<dbReference type="Gene3D" id="3.40.50.300">
    <property type="entry name" value="P-loop containing nucleotide triphosphate hydrolases"/>
    <property type="match status" value="1"/>
</dbReference>
<dbReference type="PANTHER" id="PTHR43381">
    <property type="entry name" value="TRANSLATION INITIATION FACTOR IF-2-RELATED"/>
    <property type="match status" value="1"/>
</dbReference>
<dbReference type="InterPro" id="IPR000795">
    <property type="entry name" value="T_Tr_GTP-bd_dom"/>
</dbReference>
<feature type="domain" description="Tr-type G" evidence="9">
    <location>
        <begin position="114"/>
        <end position="286"/>
    </location>
</feature>
<dbReference type="PANTHER" id="PTHR43381:SF4">
    <property type="entry name" value="EUKARYOTIC TRANSLATION INITIATION FACTOR 5B"/>
    <property type="match status" value="1"/>
</dbReference>
<protein>
    <recommendedName>
        <fullName evidence="2 7">Translation initiation factor IF-2</fullName>
    </recommendedName>
</protein>
<dbReference type="InterPro" id="IPR036925">
    <property type="entry name" value="TIF_IF2_dom3_sf"/>
</dbReference>
<evidence type="ECO:0000256" key="5">
    <source>
        <dbReference type="ARBA" id="ARBA00022917"/>
    </source>
</evidence>
<evidence type="ECO:0000313" key="11">
    <source>
        <dbReference type="Proteomes" id="UP000229966"/>
    </source>
</evidence>
<evidence type="ECO:0000256" key="7">
    <source>
        <dbReference type="NCBIfam" id="TIGR00487"/>
    </source>
</evidence>
<dbReference type="InterPro" id="IPR009000">
    <property type="entry name" value="Transl_B-barrel_sf"/>
</dbReference>
<evidence type="ECO:0000256" key="6">
    <source>
        <dbReference type="ARBA" id="ARBA00023134"/>
    </source>
</evidence>
<evidence type="ECO:0000256" key="8">
    <source>
        <dbReference type="RuleBase" id="RU000644"/>
    </source>
</evidence>
<dbReference type="NCBIfam" id="TIGR00231">
    <property type="entry name" value="small_GTP"/>
    <property type="match status" value="1"/>
</dbReference>
<dbReference type="Gene3D" id="3.40.50.10050">
    <property type="entry name" value="Translation initiation factor IF- 2, domain 3"/>
    <property type="match status" value="1"/>
</dbReference>
<accession>A0A2M7CIE9</accession>
<gene>
    <name evidence="10" type="ORF">COS38_01730</name>
</gene>
<evidence type="ECO:0000259" key="9">
    <source>
        <dbReference type="PROSITE" id="PS51722"/>
    </source>
</evidence>
<dbReference type="GO" id="GO:0003924">
    <property type="term" value="F:GTPase activity"/>
    <property type="evidence" value="ECO:0007669"/>
    <property type="project" value="InterPro"/>
</dbReference>
<dbReference type="PROSITE" id="PS51722">
    <property type="entry name" value="G_TR_2"/>
    <property type="match status" value="1"/>
</dbReference>
<dbReference type="InterPro" id="IPR000178">
    <property type="entry name" value="TF_IF2_bacterial-like"/>
</dbReference>
<dbReference type="GO" id="GO:0003743">
    <property type="term" value="F:translation initiation factor activity"/>
    <property type="evidence" value="ECO:0007669"/>
    <property type="project" value="UniProtKB-UniRule"/>
</dbReference>
<dbReference type="SUPFAM" id="SSF52156">
    <property type="entry name" value="Initiation factor IF2/eIF5b, domain 3"/>
    <property type="match status" value="1"/>
</dbReference>
<dbReference type="PRINTS" id="PR00315">
    <property type="entry name" value="ELONGATNFCT"/>
</dbReference>
<evidence type="ECO:0000256" key="2">
    <source>
        <dbReference type="ARBA" id="ARBA00020675"/>
    </source>
</evidence>
<dbReference type="EMBL" id="PEUM01000048">
    <property type="protein sequence ID" value="PIV25417.1"/>
    <property type="molecule type" value="Genomic_DNA"/>
</dbReference>
<dbReference type="Pfam" id="PF04760">
    <property type="entry name" value="IF2_N"/>
    <property type="match status" value="1"/>
</dbReference>
<keyword evidence="4" id="KW-0547">Nucleotide-binding</keyword>
<dbReference type="Pfam" id="PF11987">
    <property type="entry name" value="IF-2"/>
    <property type="match status" value="1"/>
</dbReference>
<dbReference type="NCBIfam" id="TIGR00487">
    <property type="entry name" value="IF-2"/>
    <property type="match status" value="1"/>
</dbReference>
<evidence type="ECO:0000256" key="1">
    <source>
        <dbReference type="ARBA" id="ARBA00007733"/>
    </source>
</evidence>
<dbReference type="InterPro" id="IPR053905">
    <property type="entry name" value="EF-G-like_DII"/>
</dbReference>
<dbReference type="Pfam" id="PF22042">
    <property type="entry name" value="EF-G_D2"/>
    <property type="match status" value="1"/>
</dbReference>
<dbReference type="InterPro" id="IPR027417">
    <property type="entry name" value="P-loop_NTPase"/>
</dbReference>
<reference evidence="11" key="1">
    <citation type="submission" date="2017-09" db="EMBL/GenBank/DDBJ databases">
        <title>Depth-based differentiation of microbial function through sediment-hosted aquifers and enrichment of novel symbionts in the deep terrestrial subsurface.</title>
        <authorList>
            <person name="Probst A.J."/>
            <person name="Ladd B."/>
            <person name="Jarett J.K."/>
            <person name="Geller-Mcgrath D.E."/>
            <person name="Sieber C.M.K."/>
            <person name="Emerson J.B."/>
            <person name="Anantharaman K."/>
            <person name="Thomas B.C."/>
            <person name="Malmstrom R."/>
            <person name="Stieglmeier M."/>
            <person name="Klingl A."/>
            <person name="Woyke T."/>
            <person name="Ryan C.M."/>
            <person name="Banfield J.F."/>
        </authorList>
    </citation>
    <scope>NUCLEOTIDE SEQUENCE [LARGE SCALE GENOMIC DNA]</scope>
</reference>
<organism evidence="10 11">
    <name type="scientific">Candidatus Berkelbacteria bacterium CG03_land_8_20_14_0_80_40_36</name>
    <dbReference type="NCBI Taxonomy" id="1974509"/>
    <lineage>
        <taxon>Bacteria</taxon>
        <taxon>Candidatus Berkelbacteria</taxon>
    </lineage>
</organism>